<feature type="transmembrane region" description="Helical" evidence="10">
    <location>
        <begin position="80"/>
        <end position="104"/>
    </location>
</feature>
<evidence type="ECO:0000313" key="14">
    <source>
        <dbReference type="Proteomes" id="UP000014064"/>
    </source>
</evidence>
<dbReference type="FunFam" id="1.20.1560.10:FF:000102">
    <property type="entry name" value="ABC multidrug transporter Mdr1"/>
    <property type="match status" value="1"/>
</dbReference>
<dbReference type="PROSITE" id="PS50929">
    <property type="entry name" value="ABC_TM1F"/>
    <property type="match status" value="2"/>
</dbReference>
<dbReference type="Gene3D" id="3.40.50.300">
    <property type="entry name" value="P-loop containing nucleotide triphosphate hydrolases"/>
    <property type="match status" value="2"/>
</dbReference>
<dbReference type="InterPro" id="IPR003593">
    <property type="entry name" value="AAA+_ATPase"/>
</dbReference>
<dbReference type="SMART" id="SM00382">
    <property type="entry name" value="AAA"/>
    <property type="match status" value="2"/>
</dbReference>
<dbReference type="HOGENOM" id="CLU_000604_17_2_1"/>
<dbReference type="Pfam" id="PF00664">
    <property type="entry name" value="ABC_membrane"/>
    <property type="match status" value="2"/>
</dbReference>
<feature type="transmembrane region" description="Helical" evidence="10">
    <location>
        <begin position="365"/>
        <end position="383"/>
    </location>
</feature>
<keyword evidence="5" id="KW-0547">Nucleotide-binding</keyword>
<feature type="transmembrane region" description="Helical" evidence="10">
    <location>
        <begin position="890"/>
        <end position="913"/>
    </location>
</feature>
<dbReference type="GO" id="GO:0015421">
    <property type="term" value="F:ABC-type oligopeptide transporter activity"/>
    <property type="evidence" value="ECO:0007669"/>
    <property type="project" value="TreeGrafter"/>
</dbReference>
<feature type="transmembrane region" description="Helical" evidence="10">
    <location>
        <begin position="150"/>
        <end position="172"/>
    </location>
</feature>
<dbReference type="InterPro" id="IPR039421">
    <property type="entry name" value="Type_1_exporter"/>
</dbReference>
<feature type="region of interest" description="Disordered" evidence="9">
    <location>
        <begin position="1"/>
        <end position="64"/>
    </location>
</feature>
<feature type="transmembrane region" description="Helical" evidence="10">
    <location>
        <begin position="330"/>
        <end position="353"/>
    </location>
</feature>
<keyword evidence="6" id="KW-0067">ATP-binding</keyword>
<feature type="domain" description="ABC transporter" evidence="11">
    <location>
        <begin position="426"/>
        <end position="671"/>
    </location>
</feature>
<dbReference type="PROSITE" id="PS50893">
    <property type="entry name" value="ABC_TRANSPORTER_2"/>
    <property type="match status" value="2"/>
</dbReference>
<feature type="compositionally biased region" description="Polar residues" evidence="9">
    <location>
        <begin position="19"/>
        <end position="29"/>
    </location>
</feature>
<keyword evidence="4 10" id="KW-0812">Transmembrane</keyword>
<dbReference type="STRING" id="1299270.R9ACW8"/>
<evidence type="ECO:0000259" key="11">
    <source>
        <dbReference type="PROSITE" id="PS50893"/>
    </source>
</evidence>
<dbReference type="Gene3D" id="1.20.1560.10">
    <property type="entry name" value="ABC transporter type 1, transmembrane domain"/>
    <property type="match status" value="2"/>
</dbReference>
<feature type="domain" description="ABC transmembrane type-1" evidence="12">
    <location>
        <begin position="84"/>
        <end position="391"/>
    </location>
</feature>
<dbReference type="InterPro" id="IPR027417">
    <property type="entry name" value="P-loop_NTPase"/>
</dbReference>
<dbReference type="GO" id="GO:0090374">
    <property type="term" value="P:oligopeptide export from mitochondrion"/>
    <property type="evidence" value="ECO:0007669"/>
    <property type="project" value="TreeGrafter"/>
</dbReference>
<evidence type="ECO:0000256" key="10">
    <source>
        <dbReference type="SAM" id="Phobius"/>
    </source>
</evidence>
<proteinExistence type="inferred from homology"/>
<dbReference type="SUPFAM" id="SSF52540">
    <property type="entry name" value="P-loop containing nucleoside triphosphate hydrolases"/>
    <property type="match status" value="2"/>
</dbReference>
<feature type="compositionally biased region" description="Basic and acidic residues" evidence="9">
    <location>
        <begin position="30"/>
        <end position="56"/>
    </location>
</feature>
<dbReference type="CDD" id="cd03249">
    <property type="entry name" value="ABC_MTABC3_MDL1_MDL2"/>
    <property type="match status" value="2"/>
</dbReference>
<reference evidence="14" key="1">
    <citation type="journal article" date="2013" name="BMC Genomics">
        <title>Genome and transcriptome sequencing of the halophilic fungus Wallemia ichthyophaga: haloadaptations present and absent.</title>
        <authorList>
            <person name="Zajc J."/>
            <person name="Liu Y."/>
            <person name="Dai W."/>
            <person name="Yang Z."/>
            <person name="Hu J."/>
            <person name="Gostincar C."/>
            <person name="Gunde-Cimerman N."/>
        </authorList>
    </citation>
    <scope>NUCLEOTIDE SEQUENCE [LARGE SCALE GENOMIC DNA]</scope>
    <source>
        <strain evidence="14">EXF-994 / CBS 113033</strain>
    </source>
</reference>
<feature type="transmembrane region" description="Helical" evidence="10">
    <location>
        <begin position="998"/>
        <end position="1022"/>
    </location>
</feature>
<dbReference type="CDD" id="cd18577">
    <property type="entry name" value="ABC_6TM_Pgp_ABCB1_D1_like"/>
    <property type="match status" value="1"/>
</dbReference>
<dbReference type="InterPro" id="IPR017871">
    <property type="entry name" value="ABC_transporter-like_CS"/>
</dbReference>
<feature type="transmembrane region" description="Helical" evidence="10">
    <location>
        <begin position="767"/>
        <end position="790"/>
    </location>
</feature>
<keyword evidence="3" id="KW-0813">Transport</keyword>
<dbReference type="RefSeq" id="XP_009269167.1">
    <property type="nucleotide sequence ID" value="XM_009270892.1"/>
</dbReference>
<evidence type="ECO:0000313" key="13">
    <source>
        <dbReference type="EMBL" id="EOQ99939.1"/>
    </source>
</evidence>
<feature type="transmembrane region" description="Helical" evidence="10">
    <location>
        <begin position="818"/>
        <end position="834"/>
    </location>
</feature>
<feature type="region of interest" description="Disordered" evidence="9">
    <location>
        <begin position="680"/>
        <end position="727"/>
    </location>
</feature>
<comment type="similarity">
    <text evidence="2">Belongs to the ABC transporter superfamily. ABCB family. Multidrug resistance exporter (TC 3.A.1.201) subfamily.</text>
</comment>
<dbReference type="eggNOG" id="KOG0055">
    <property type="taxonomic scope" value="Eukaryota"/>
</dbReference>
<dbReference type="PANTHER" id="PTHR43394:SF27">
    <property type="entry name" value="ATP-DEPENDENT TRANSLOCASE ABCB1-LIKE"/>
    <property type="match status" value="1"/>
</dbReference>
<keyword evidence="14" id="KW-1185">Reference proteome</keyword>
<keyword evidence="7 10" id="KW-1133">Transmembrane helix</keyword>
<dbReference type="InterPro" id="IPR011527">
    <property type="entry name" value="ABC1_TM_dom"/>
</dbReference>
<accession>R9ACW8</accession>
<sequence length="1353" mass="146748">MATPITPDAAANAVEKTIDSNPTEDGTSEATEKNAHFNIGKKDSSQSLHSENKDVEITTPSQPKPASFPEMWKYATRFELILNAIGIFFACGAGATQPLLSLIFGRMVSTMTTFQQRSVAYQANPSIPAVERAFDAAVDDLTDEVNMNCIYLVVIGVAMFIGTAAYTYIFSFTSEKISRRIREKYLHSVLHQDIAFFDKIGAGEIATRIETDTHLIQMGISEKVATAAMYIATFITGFIIAFARQAKLAGVMFIIVPCIGVLGGLLTTFTSKYQSRSLDNIAESGTLAEEVISTIRTAKAFGSQVLLGNLYDTQLYQARKQGYKSASANALGLTGVFFIIYSSYALAFCWGTTLILRGEANTGKIVSVFMSILIGAFSLAMINPELQAIGKGRGAAAKIYETIERVPSIDSSNDDGLKPATVDGNISFTGVNFSYPARADVQVMKEFTATFPKGQFTALVGASGSGKSTSVSLIERFYDPLSGTVKLDGVDLRDLNVKWLRSKIGLVGQEPILFNDSVRANVEHGLIGTDMEGWDDERKLELVVRACTIANADGFINTLPEKYENSVGERGMLLSGGQKQRVAIARAIVSDPPILLLDEATAALDSASESIVQKALDQAAQNRTTVSIAHRLSTIKNAHQIIVMGGGEIIEVGDHASLTAKKDGAYSTLVAAQSLAQAKSDEAAQSKGDAGDEGEGEDGAGLDDEYHDKQETHDEKPLERAQSAGGRSIASVVLEQRREEQGDWKEKHYSFFSVLVELVKLNVGARWMYAVGAAAAVLTGAVYPCFAIVFGKTLQDLSLDPSSPNWHDRMRHSGDRNSLYYFVIAIGASIAIYIQSLSMHSAGEALTYILRHKSFAKLLRSDVMYFDRKENSTGVVTSELSSNAQKVQGLAGVTAGTICQSIATLICGIAVGIGFNWRLGLIAMACIPFTISAGITRLRIVVLKDKRVKKAYEDSSQFACEAAGSIRTVASLTREDQITKYYHDALESPYQESVKSGVWASALFALGQTLTFWVLALIFWYGSGQLTRLEVDLQGFYVTLMAVIFSSIQAGNVFAFVPDISSARGGAARILKLLDTRPEIEIDNENVDGKHLDSVEGHVTFENVHFRYPTRSDVPVLRSLDLEVKPGSYVALVGPSGCGKSTTIQLMERFYDPTYGSVKLDGHEVRDLNLNNLRSHMALVSQEPTLYAGTVKYNILMGATKPHEEVSQQELEEACADANILEFVQGLPDGFETQVGGKGTQLSGGQKQRIAIARALIRKPKILLLDEATSALDQTSEAVVQAALDKVASGRTTIAIAHRLSTIQKADRIYVFKDGKVSQAGTHKELIEEKGGLYAELVALQTLSKRDAYMSYH</sequence>
<dbReference type="FunFam" id="3.40.50.300:FF:000251">
    <property type="entry name" value="ABC transporter B family member 19"/>
    <property type="match status" value="1"/>
</dbReference>
<evidence type="ECO:0000259" key="12">
    <source>
        <dbReference type="PROSITE" id="PS50929"/>
    </source>
</evidence>
<evidence type="ECO:0000256" key="3">
    <source>
        <dbReference type="ARBA" id="ARBA00022448"/>
    </source>
</evidence>
<comment type="subcellular location">
    <subcellularLocation>
        <location evidence="1">Membrane</location>
        <topology evidence="1">Multi-pass membrane protein</topology>
    </subcellularLocation>
</comment>
<dbReference type="PANTHER" id="PTHR43394">
    <property type="entry name" value="ATP-DEPENDENT PERMEASE MDL1, MITOCHONDRIAL"/>
    <property type="match status" value="1"/>
</dbReference>
<name>R9ACW8_WALI9</name>
<dbReference type="GO" id="GO:0005743">
    <property type="term" value="C:mitochondrial inner membrane"/>
    <property type="evidence" value="ECO:0007669"/>
    <property type="project" value="TreeGrafter"/>
</dbReference>
<evidence type="ECO:0000256" key="1">
    <source>
        <dbReference type="ARBA" id="ARBA00004141"/>
    </source>
</evidence>
<feature type="transmembrane region" description="Helical" evidence="10">
    <location>
        <begin position="249"/>
        <end position="269"/>
    </location>
</feature>
<evidence type="ECO:0000256" key="4">
    <source>
        <dbReference type="ARBA" id="ARBA00022692"/>
    </source>
</evidence>
<dbReference type="CDD" id="cd18578">
    <property type="entry name" value="ABC_6TM_Pgp_ABCB1_D2_like"/>
    <property type="match status" value="1"/>
</dbReference>
<evidence type="ECO:0000256" key="7">
    <source>
        <dbReference type="ARBA" id="ARBA00022989"/>
    </source>
</evidence>
<keyword evidence="8 10" id="KW-0472">Membrane</keyword>
<feature type="compositionally biased region" description="Acidic residues" evidence="9">
    <location>
        <begin position="691"/>
        <end position="703"/>
    </location>
</feature>
<evidence type="ECO:0000256" key="8">
    <source>
        <dbReference type="ARBA" id="ARBA00023136"/>
    </source>
</evidence>
<dbReference type="InterPro" id="IPR036640">
    <property type="entry name" value="ABC1_TM_sf"/>
</dbReference>
<gene>
    <name evidence="13" type="ORF">J056_001169</name>
</gene>
<dbReference type="GO" id="GO:0005524">
    <property type="term" value="F:ATP binding"/>
    <property type="evidence" value="ECO:0007669"/>
    <property type="project" value="UniProtKB-KW"/>
</dbReference>
<feature type="transmembrane region" description="Helical" evidence="10">
    <location>
        <begin position="224"/>
        <end position="243"/>
    </location>
</feature>
<organism evidence="13 14">
    <name type="scientific">Wallemia ichthyophaga (strain EXF-994 / CBS 113033)</name>
    <dbReference type="NCBI Taxonomy" id="1299270"/>
    <lineage>
        <taxon>Eukaryota</taxon>
        <taxon>Fungi</taxon>
        <taxon>Dikarya</taxon>
        <taxon>Basidiomycota</taxon>
        <taxon>Wallemiomycotina</taxon>
        <taxon>Wallemiomycetes</taxon>
        <taxon>Wallemiales</taxon>
        <taxon>Wallemiaceae</taxon>
        <taxon>Wallemia</taxon>
    </lineage>
</organism>
<dbReference type="GO" id="GO:0016887">
    <property type="term" value="F:ATP hydrolysis activity"/>
    <property type="evidence" value="ECO:0007669"/>
    <property type="project" value="InterPro"/>
</dbReference>
<feature type="domain" description="ABC transporter" evidence="11">
    <location>
        <begin position="1099"/>
        <end position="1339"/>
    </location>
</feature>
<protein>
    <submittedName>
        <fullName evidence="13">Leptomycin B resistance protein pmd1</fullName>
    </submittedName>
</protein>
<feature type="transmembrane region" description="Helical" evidence="10">
    <location>
        <begin position="919"/>
        <end position="940"/>
    </location>
</feature>
<dbReference type="EMBL" id="KE007237">
    <property type="protein sequence ID" value="EOQ99939.1"/>
    <property type="molecule type" value="Genomic_DNA"/>
</dbReference>
<dbReference type="Proteomes" id="UP000014064">
    <property type="component" value="Unassembled WGS sequence"/>
</dbReference>
<evidence type="ECO:0000256" key="6">
    <source>
        <dbReference type="ARBA" id="ARBA00022840"/>
    </source>
</evidence>
<evidence type="ECO:0000256" key="2">
    <source>
        <dbReference type="ARBA" id="ARBA00007577"/>
    </source>
</evidence>
<feature type="domain" description="ABC transmembrane type-1" evidence="12">
    <location>
        <begin position="770"/>
        <end position="1062"/>
    </location>
</feature>
<evidence type="ECO:0000256" key="9">
    <source>
        <dbReference type="SAM" id="MobiDB-lite"/>
    </source>
</evidence>
<dbReference type="SUPFAM" id="SSF90123">
    <property type="entry name" value="ABC transporter transmembrane region"/>
    <property type="match status" value="2"/>
</dbReference>
<dbReference type="GeneID" id="20374121"/>
<dbReference type="OrthoDB" id="6500128at2759"/>
<evidence type="ECO:0000256" key="5">
    <source>
        <dbReference type="ARBA" id="ARBA00022741"/>
    </source>
</evidence>
<dbReference type="Pfam" id="PF00005">
    <property type="entry name" value="ABC_tran"/>
    <property type="match status" value="2"/>
</dbReference>
<feature type="transmembrane region" description="Helical" evidence="10">
    <location>
        <begin position="1034"/>
        <end position="1057"/>
    </location>
</feature>
<dbReference type="OMA" id="GFGQEEQ"/>
<dbReference type="InterPro" id="IPR003439">
    <property type="entry name" value="ABC_transporter-like_ATP-bd"/>
</dbReference>
<dbReference type="KEGG" id="wic:J056_001169"/>
<dbReference type="PROSITE" id="PS00211">
    <property type="entry name" value="ABC_TRANSPORTER_1"/>
    <property type="match status" value="2"/>
</dbReference>
<dbReference type="FunFam" id="3.40.50.300:FF:000205">
    <property type="entry name" value="ABC transporter B family member 4"/>
    <property type="match status" value="1"/>
</dbReference>
<feature type="compositionally biased region" description="Basic and acidic residues" evidence="9">
    <location>
        <begin position="704"/>
        <end position="719"/>
    </location>
</feature>